<dbReference type="Gene3D" id="3.20.20.10">
    <property type="entry name" value="Alanine racemase"/>
    <property type="match status" value="1"/>
</dbReference>
<evidence type="ECO:0000313" key="7">
    <source>
        <dbReference type="Proteomes" id="UP000698335"/>
    </source>
</evidence>
<dbReference type="GO" id="GO:0030170">
    <property type="term" value="F:pyridoxal phosphate binding"/>
    <property type="evidence" value="ECO:0007669"/>
    <property type="project" value="UniProtKB-UniRule"/>
</dbReference>
<dbReference type="InterPro" id="IPR029066">
    <property type="entry name" value="PLP-binding_barrel"/>
</dbReference>
<dbReference type="Pfam" id="PF01168">
    <property type="entry name" value="Ala_racemase_N"/>
    <property type="match status" value="1"/>
</dbReference>
<evidence type="ECO:0000256" key="2">
    <source>
        <dbReference type="HAMAP-Rule" id="MF_02087"/>
    </source>
</evidence>
<dbReference type="Proteomes" id="UP000698335">
    <property type="component" value="Unassembled WGS sequence"/>
</dbReference>
<comment type="function">
    <text evidence="2">Pyridoxal 5'-phosphate (PLP)-binding protein, which is involved in PLP homeostasis.</text>
</comment>
<organism evidence="6 7">
    <name type="scientific">Lancefieldella rimae</name>
    <dbReference type="NCBI Taxonomy" id="1383"/>
    <lineage>
        <taxon>Bacteria</taxon>
        <taxon>Bacillati</taxon>
        <taxon>Actinomycetota</taxon>
        <taxon>Coriobacteriia</taxon>
        <taxon>Coriobacteriales</taxon>
        <taxon>Atopobiaceae</taxon>
        <taxon>Lancefieldella</taxon>
    </lineage>
</organism>
<feature type="modified residue" description="N6-(pyridoxal phosphate)lysine" evidence="2 3">
    <location>
        <position position="39"/>
    </location>
</feature>
<evidence type="ECO:0000313" key="6">
    <source>
        <dbReference type="EMBL" id="MBF4808073.1"/>
    </source>
</evidence>
<evidence type="ECO:0000259" key="5">
    <source>
        <dbReference type="Pfam" id="PF01168"/>
    </source>
</evidence>
<reference evidence="6" key="1">
    <citation type="submission" date="2020-04" db="EMBL/GenBank/DDBJ databases">
        <title>Deep metagenomics examines the oral microbiome during advanced dental caries in children, revealing novel taxa and co-occurrences with host molecules.</title>
        <authorList>
            <person name="Baker J.L."/>
            <person name="Morton J.T."/>
            <person name="Dinis M."/>
            <person name="Alvarez R."/>
            <person name="Tran N.C."/>
            <person name="Knight R."/>
            <person name="Edlund A."/>
        </authorList>
    </citation>
    <scope>NUCLEOTIDE SEQUENCE</scope>
    <source>
        <strain evidence="6">JCVI_38_bin.5</strain>
    </source>
</reference>
<dbReference type="EMBL" id="JABZGW010000217">
    <property type="protein sequence ID" value="MBF4808073.1"/>
    <property type="molecule type" value="Genomic_DNA"/>
</dbReference>
<dbReference type="PIRSF" id="PIRSF004848">
    <property type="entry name" value="YBL036c_PLPDEIII"/>
    <property type="match status" value="1"/>
</dbReference>
<dbReference type="SUPFAM" id="SSF51419">
    <property type="entry name" value="PLP-binding barrel"/>
    <property type="match status" value="1"/>
</dbReference>
<sequence>MDYVSFLTQRRSEILGLVSEAAKRSERNASEIELIAVSKTVEPEAVHDAYQAGYRTFGENRPQELGRKIEALKTWPDMADVRFDMIGNLQTNKINHVIGKARLIHSISSEHLARAVSMRAEAKDCNCQVLLEINVSGEESKSGFSPQEVQRAADNLMSLSGISICGLMTMAPQGDAYRARKTFAGLRELQGTLSKQMGLPLSVLSCGMSDDFPLAVREGSTMVRLGRLVFSPEYAVSSVLQ</sequence>
<comment type="cofactor">
    <cofactor evidence="3">
        <name>pyridoxal 5'-phosphate</name>
        <dbReference type="ChEBI" id="CHEBI:597326"/>
    </cofactor>
</comment>
<proteinExistence type="inferred from homology"/>
<dbReference type="AlphaFoldDB" id="A0A930W0B7"/>
<feature type="domain" description="Alanine racemase N-terminal" evidence="5">
    <location>
        <begin position="33"/>
        <end position="230"/>
    </location>
</feature>
<comment type="similarity">
    <text evidence="2 4">Belongs to the pyridoxal phosphate-binding protein YggS/PROSC family.</text>
</comment>
<dbReference type="InterPro" id="IPR001608">
    <property type="entry name" value="Ala_racemase_N"/>
</dbReference>
<dbReference type="NCBIfam" id="TIGR00044">
    <property type="entry name" value="YggS family pyridoxal phosphate-dependent enzyme"/>
    <property type="match status" value="1"/>
</dbReference>
<protein>
    <recommendedName>
        <fullName evidence="2">Pyridoxal phosphate homeostasis protein</fullName>
        <shortName evidence="2">PLP homeostasis protein</shortName>
    </recommendedName>
</protein>
<dbReference type="InterPro" id="IPR011078">
    <property type="entry name" value="PyrdxlP_homeostasis"/>
</dbReference>
<dbReference type="HAMAP" id="MF_02087">
    <property type="entry name" value="PLP_homeostasis"/>
    <property type="match status" value="1"/>
</dbReference>
<comment type="caution">
    <text evidence="6">The sequence shown here is derived from an EMBL/GenBank/DDBJ whole genome shotgun (WGS) entry which is preliminary data.</text>
</comment>
<evidence type="ECO:0000256" key="1">
    <source>
        <dbReference type="ARBA" id="ARBA00022898"/>
    </source>
</evidence>
<evidence type="ECO:0000256" key="4">
    <source>
        <dbReference type="RuleBase" id="RU004514"/>
    </source>
</evidence>
<evidence type="ECO:0000256" key="3">
    <source>
        <dbReference type="PIRSR" id="PIRSR004848-1"/>
    </source>
</evidence>
<dbReference type="CDD" id="cd00635">
    <property type="entry name" value="PLPDE_III_YBL036c_like"/>
    <property type="match status" value="1"/>
</dbReference>
<accession>A0A930W0B7</accession>
<dbReference type="PANTHER" id="PTHR10146">
    <property type="entry name" value="PROLINE SYNTHETASE CO-TRANSCRIBED BACTERIAL HOMOLOG PROTEIN"/>
    <property type="match status" value="1"/>
</dbReference>
<name>A0A930W0B7_9ACTN</name>
<dbReference type="PANTHER" id="PTHR10146:SF14">
    <property type="entry name" value="PYRIDOXAL PHOSPHATE HOMEOSTASIS PROTEIN"/>
    <property type="match status" value="1"/>
</dbReference>
<keyword evidence="1 2" id="KW-0663">Pyridoxal phosphate</keyword>
<gene>
    <name evidence="6" type="ORF">HXK26_05200</name>
</gene>